<dbReference type="EMBL" id="LAZR01016436">
    <property type="protein sequence ID" value="KKM04511.1"/>
    <property type="molecule type" value="Genomic_DNA"/>
</dbReference>
<reference evidence="2" key="1">
    <citation type="journal article" date="2015" name="Nature">
        <title>Complex archaea that bridge the gap between prokaryotes and eukaryotes.</title>
        <authorList>
            <person name="Spang A."/>
            <person name="Saw J.H."/>
            <person name="Jorgensen S.L."/>
            <person name="Zaremba-Niedzwiedzka K."/>
            <person name="Martijn J."/>
            <person name="Lind A.E."/>
            <person name="van Eijk R."/>
            <person name="Schleper C."/>
            <person name="Guy L."/>
            <person name="Ettema T.J."/>
        </authorList>
    </citation>
    <scope>NUCLEOTIDE SEQUENCE</scope>
</reference>
<dbReference type="AlphaFoldDB" id="A0A0F9JFB4"/>
<dbReference type="Gene3D" id="3.40.50.720">
    <property type="entry name" value="NAD(P)-binding Rossmann-like Domain"/>
    <property type="match status" value="2"/>
</dbReference>
<gene>
    <name evidence="2" type="ORF">LCGC14_1763520</name>
</gene>
<evidence type="ECO:0000313" key="2">
    <source>
        <dbReference type="EMBL" id="KKM04511.1"/>
    </source>
</evidence>
<name>A0A0F9JFB4_9ZZZZ</name>
<dbReference type="PANTHER" id="PTHR21197:SF0">
    <property type="entry name" value="UDP-GALACTOPYRANOSE MUTASE"/>
    <property type="match status" value="1"/>
</dbReference>
<feature type="non-terminal residue" evidence="2">
    <location>
        <position position="1"/>
    </location>
</feature>
<comment type="caution">
    <text evidence="2">The sequence shown here is derived from an EMBL/GenBank/DDBJ whole genome shotgun (WGS) entry which is preliminary data.</text>
</comment>
<protein>
    <recommendedName>
        <fullName evidence="1">UDP-galactopyranose mutase C-terminal domain-containing protein</fullName>
    </recommendedName>
</protein>
<organism evidence="2">
    <name type="scientific">marine sediment metagenome</name>
    <dbReference type="NCBI Taxonomy" id="412755"/>
    <lineage>
        <taxon>unclassified sequences</taxon>
        <taxon>metagenomes</taxon>
        <taxon>ecological metagenomes</taxon>
    </lineage>
</organism>
<dbReference type="PANTHER" id="PTHR21197">
    <property type="entry name" value="UDP-GALACTOPYRANOSE MUTASE"/>
    <property type="match status" value="1"/>
</dbReference>
<dbReference type="SUPFAM" id="SSF54373">
    <property type="entry name" value="FAD-linked reductases, C-terminal domain"/>
    <property type="match status" value="1"/>
</dbReference>
<dbReference type="GO" id="GO:0005829">
    <property type="term" value="C:cytosol"/>
    <property type="evidence" value="ECO:0007669"/>
    <property type="project" value="TreeGrafter"/>
</dbReference>
<feature type="domain" description="UDP-galactopyranose mutase C-terminal" evidence="1">
    <location>
        <begin position="2"/>
        <end position="198"/>
    </location>
</feature>
<dbReference type="InterPro" id="IPR015899">
    <property type="entry name" value="UDP-GalPyranose_mutase_C"/>
</dbReference>
<accession>A0A0F9JFB4</accession>
<proteinExistence type="predicted"/>
<evidence type="ECO:0000259" key="1">
    <source>
        <dbReference type="Pfam" id="PF03275"/>
    </source>
</evidence>
<dbReference type="GO" id="GO:0008767">
    <property type="term" value="F:UDP-galactopyranose mutase activity"/>
    <property type="evidence" value="ECO:0007669"/>
    <property type="project" value="InterPro"/>
</dbReference>
<dbReference type="GO" id="GO:0050660">
    <property type="term" value="F:flavin adenine dinucleotide binding"/>
    <property type="evidence" value="ECO:0007669"/>
    <property type="project" value="TreeGrafter"/>
</dbReference>
<sequence length="218" mass="26224">LFFKNYTIKQWQKDPEEILPEVALRIPVRANRDDRYFTDKHQGIPASGYTDLAQKILNHRNIELSLETDYFDIRNNLESRLTVYTGELDRFFDYKYGRLQYRSLDFKYETLDQEFFQPAAVVNYPNDHSWTRITEYKHFLGEKTWKTTISYEFPKATGEPYYVVMSGDNVDKRKLYQADVDKLNGKYLFLGRLAEYKYYNMDQVVEMVINRIGEYLKR</sequence>
<dbReference type="SUPFAM" id="SSF51971">
    <property type="entry name" value="Nucleotide-binding domain"/>
    <property type="match status" value="1"/>
</dbReference>
<dbReference type="Pfam" id="PF03275">
    <property type="entry name" value="GLF"/>
    <property type="match status" value="1"/>
</dbReference>